<evidence type="ECO:0000259" key="1">
    <source>
        <dbReference type="SMART" id="SM00382"/>
    </source>
</evidence>
<feature type="domain" description="AAA+ ATPase" evidence="1">
    <location>
        <begin position="261"/>
        <end position="657"/>
    </location>
</feature>
<dbReference type="InterPro" id="IPR052934">
    <property type="entry name" value="Methyl-DNA_Rec/Restrict_Enz"/>
</dbReference>
<proteinExistence type="predicted"/>
<dbReference type="SUPFAM" id="SSF52540">
    <property type="entry name" value="P-loop containing nucleoside triphosphate hydrolases"/>
    <property type="match status" value="1"/>
</dbReference>
<comment type="caution">
    <text evidence="2">The sequence shown here is derived from an EMBL/GenBank/DDBJ whole genome shotgun (WGS) entry which is preliminary data.</text>
</comment>
<dbReference type="PANTHER" id="PTHR37291:SF1">
    <property type="entry name" value="TYPE IV METHYL-DIRECTED RESTRICTION ENZYME ECOKMCRB SUBUNIT"/>
    <property type="match status" value="1"/>
</dbReference>
<gene>
    <name evidence="2" type="ORF">ACFSKX_14595</name>
</gene>
<dbReference type="RefSeq" id="WP_265722861.1">
    <property type="nucleotide sequence ID" value="NZ_JAPIVK010000030.1"/>
</dbReference>
<evidence type="ECO:0000313" key="2">
    <source>
        <dbReference type="EMBL" id="MFD2311653.1"/>
    </source>
</evidence>
<dbReference type="Proteomes" id="UP001597425">
    <property type="component" value="Unassembled WGS sequence"/>
</dbReference>
<dbReference type="InterPro" id="IPR011704">
    <property type="entry name" value="ATPase_dyneun-rel_AAA"/>
</dbReference>
<reference evidence="3" key="1">
    <citation type="journal article" date="2019" name="Int. J. Syst. Evol. Microbiol.">
        <title>The Global Catalogue of Microorganisms (GCM) 10K type strain sequencing project: providing services to taxonomists for standard genome sequencing and annotation.</title>
        <authorList>
            <consortium name="The Broad Institute Genomics Platform"/>
            <consortium name="The Broad Institute Genome Sequencing Center for Infectious Disease"/>
            <person name="Wu L."/>
            <person name="Ma J."/>
        </authorList>
    </citation>
    <scope>NUCLEOTIDE SEQUENCE [LARGE SCALE GENOMIC DNA]</scope>
    <source>
        <strain evidence="3">KCTC 12848</strain>
    </source>
</reference>
<keyword evidence="3" id="KW-1185">Reference proteome</keyword>
<protein>
    <submittedName>
        <fullName evidence="2">AAA family ATPase</fullName>
    </submittedName>
</protein>
<organism evidence="2 3">
    <name type="scientific">Microbulbifer halophilus</name>
    <dbReference type="NCBI Taxonomy" id="453963"/>
    <lineage>
        <taxon>Bacteria</taxon>
        <taxon>Pseudomonadati</taxon>
        <taxon>Pseudomonadota</taxon>
        <taxon>Gammaproteobacteria</taxon>
        <taxon>Cellvibrionales</taxon>
        <taxon>Microbulbiferaceae</taxon>
        <taxon>Microbulbifer</taxon>
    </lineage>
</organism>
<name>A0ABW5EEW1_9GAMM</name>
<accession>A0ABW5EEW1</accession>
<dbReference type="InterPro" id="IPR027417">
    <property type="entry name" value="P-loop_NTPase"/>
</dbReference>
<dbReference type="PANTHER" id="PTHR37291">
    <property type="entry name" value="5-METHYLCYTOSINE-SPECIFIC RESTRICTION ENZYME B"/>
    <property type="match status" value="1"/>
</dbReference>
<dbReference type="EMBL" id="JBHUJD010000020">
    <property type="protein sequence ID" value="MFD2311653.1"/>
    <property type="molecule type" value="Genomic_DNA"/>
</dbReference>
<dbReference type="SMART" id="SM00382">
    <property type="entry name" value="AAA"/>
    <property type="match status" value="1"/>
</dbReference>
<dbReference type="InterPro" id="IPR003593">
    <property type="entry name" value="AAA+_ATPase"/>
</dbReference>
<dbReference type="Gene3D" id="3.40.50.300">
    <property type="entry name" value="P-loop containing nucleotide triphosphate hydrolases"/>
    <property type="match status" value="1"/>
</dbReference>
<evidence type="ECO:0000313" key="3">
    <source>
        <dbReference type="Proteomes" id="UP001597425"/>
    </source>
</evidence>
<dbReference type="Pfam" id="PF07728">
    <property type="entry name" value="AAA_5"/>
    <property type="match status" value="1"/>
</dbReference>
<sequence>MELDFTSEIFSRLGEIVKVGGLYEKRTGDSEAYKNFIERFPASEISSLTLDQYCMGKDSMQGNFCWWLERGLEKTLGRYSPGTARGHILYKDKNGSIFTHRSLKHLGPEGALRYTLKLHSVIANADAKGDYSWLDNRDEIFSKANVEPLHIMGAGRKLRIFAVYHPDEVIPISSSNHLGIFLEALGHPKDGIPEDNQPFARMRLLSEYYAHAKQHFNPNLTPFGFMEALYSEELGINPGNDAVKSSKSSEDVEETVAVSHTPLNQVLCGPPGTGKTYSTTNLAVKIADPEWYQKQSDEQDGILSHSALKQRYDQLVGEKRIVFTTFHQSFSYEDFIEGIRADTEEDDNNIRYKVESGVFKKICTDADRSINSGDTIGLATAPTIWKISIGRRHEVEMRERYFNNGEARIGWNSTGDLTVDYEDRTDDEQAYWDQLKSKNRSTIRNFSERMQAGDVLLCLKDAETVQAVGIVTSNYLFDDVAIRDGEVKYAHVRNVNWILRDINFHILPLNSNKRLVQQTVYELDRINWNDLKAELKAQGYSLPTDDLIEQGPTIDCALRERSPQAAEKPNYVLIIDEINRGNISRIFGELITLLEPSKRKGAEDAREAILPYSKDAFSVPSNVYVIGTMNTADKSLAQLDLALRRRFSFIEMAPEPERLAGVLVHGIDLGEMLSVINQRIEVLLDRDHLIGHSYFMPLLKMTSAEEREAGLTRIFKRQIIPLLQEYFFDDWQRIRWVLNDQSKSKRNQFIHEGGKRSLPDLFPNLDAEQLSERRYTLNAEAFGIPEAYSGILAGTRATAAEASVPETEAAEA</sequence>